<dbReference type="EMBL" id="RPDH01000001">
    <property type="protein sequence ID" value="RPE12223.1"/>
    <property type="molecule type" value="Genomic_DNA"/>
</dbReference>
<organism evidence="1 2">
    <name type="scientific">Chitinophaga lutea</name>
    <dbReference type="NCBI Taxonomy" id="2488634"/>
    <lineage>
        <taxon>Bacteria</taxon>
        <taxon>Pseudomonadati</taxon>
        <taxon>Bacteroidota</taxon>
        <taxon>Chitinophagia</taxon>
        <taxon>Chitinophagales</taxon>
        <taxon>Chitinophagaceae</taxon>
        <taxon>Chitinophaga</taxon>
    </lineage>
</organism>
<evidence type="ECO:0000313" key="1">
    <source>
        <dbReference type="EMBL" id="RPE12223.1"/>
    </source>
</evidence>
<gene>
    <name evidence="1" type="ORF">EGT74_01305</name>
</gene>
<reference evidence="1 2" key="1">
    <citation type="submission" date="2018-11" db="EMBL/GenBank/DDBJ databases">
        <title>Chitinophaga lutea sp.nov., isolate from arsenic contaminated soil.</title>
        <authorList>
            <person name="Zong Y."/>
        </authorList>
    </citation>
    <scope>NUCLEOTIDE SEQUENCE [LARGE SCALE GENOMIC DNA]</scope>
    <source>
        <strain evidence="1 2">ZY74</strain>
    </source>
</reference>
<name>A0A3N4PTR6_9BACT</name>
<comment type="caution">
    <text evidence="1">The sequence shown here is derived from an EMBL/GenBank/DDBJ whole genome shotgun (WGS) entry which is preliminary data.</text>
</comment>
<proteinExistence type="predicted"/>
<dbReference type="AlphaFoldDB" id="A0A3N4PTR6"/>
<sequence>MWLKSYEAMKTTLYLLLLAGLPIMGRAQLAAQPGGPYAPAMPRNAGVTPPADSTATKPALFSCVSTLAEGPAFPEPADGIARMLQLGNGHTLYVHFTEKQGVNVQLYDISRQLQDSTLTGYQATSLDAVFESAGDATVLVSDRSSRRPLLMRLRVSGSSGRLLRADTVAYLDKVNLRKRKITTSSDFLVIKDPYSENYAVWMYYNSDDPQNGGYEVVHFGADHREISRARFSGSGDDKRFRYWDMAVIGDKMLCILGMEQNALYETTSSQMKLATLDSGNIFFRFRDLGFPEGISIQGGFIKYNPHRHTLILLQANLHEEKKMATWLTTVRLDSMIVAGPREIIPSQVNLKSLELFGPKAPYEGVPQNVIVKKDGSYSIIFEELDNFIRPVNGTPVVVSTILANVAVMDFDAEGKELRSWMIPKKQMNPGVIMKAFYQKNRENATEKLNWADQYKFFTYIPGAQRDYIFMNDLGENNERIDRGKLTVMRDARDAQGFYYALEGKAMIPSRDAVFDTATPSPAPIALFAIADYDADSGTLVTLKRVPEGRKQVQLVWLNIH</sequence>
<dbReference type="Proteomes" id="UP000278351">
    <property type="component" value="Unassembled WGS sequence"/>
</dbReference>
<keyword evidence="2" id="KW-1185">Reference proteome</keyword>
<evidence type="ECO:0000313" key="2">
    <source>
        <dbReference type="Proteomes" id="UP000278351"/>
    </source>
</evidence>
<accession>A0A3N4PTR6</accession>
<protein>
    <submittedName>
        <fullName evidence="1">Uncharacterized protein</fullName>
    </submittedName>
</protein>